<accession>A0A8S1W3V0</accession>
<reference evidence="7" key="1">
    <citation type="submission" date="2021-01" db="EMBL/GenBank/DDBJ databases">
        <authorList>
            <consortium name="Genoscope - CEA"/>
            <person name="William W."/>
        </authorList>
    </citation>
    <scope>NUCLEOTIDE SEQUENCE</scope>
</reference>
<dbReference type="InterPro" id="IPR045170">
    <property type="entry name" value="MTOX"/>
</dbReference>
<dbReference type="OMA" id="FPSMWFQ"/>
<keyword evidence="4" id="KW-0274">FAD</keyword>
<dbReference type="GO" id="GO:0050660">
    <property type="term" value="F:flavin adenine dinucleotide binding"/>
    <property type="evidence" value="ECO:0007669"/>
    <property type="project" value="InterPro"/>
</dbReference>
<evidence type="ECO:0000313" key="7">
    <source>
        <dbReference type="EMBL" id="CAD8183921.1"/>
    </source>
</evidence>
<comment type="caution">
    <text evidence="7">The sequence shown here is derived from an EMBL/GenBank/DDBJ whole genome shotgun (WGS) entry which is preliminary data.</text>
</comment>
<evidence type="ECO:0000256" key="5">
    <source>
        <dbReference type="ARBA" id="ARBA00023002"/>
    </source>
</evidence>
<sequence length="370" mass="42615">MDTLFDLIIVGLGSHGSNCFSHFSGKMKVLGIEQYVSPHTKWSHNGETRIVREMGYSGEYVDIARRSLQLWRQLQDSTSEQVCVNSGGIIFGDQSNAQFRNQIQFNNPNLQQLKYQDVEYKFPIKTAQDQSFYFDKSDGFVRPEIAISIFINQGKAKGGQVVNNCRYINHEYKKEMKFTSVQVQKVDLSLGMGLKRLQNTYPLDINLYKQQVVFFKTDIVQQCNKNFDNLPVFISENNSQEVYGFPRVNGEVKIGLHHFGPSLEHPDLYDQTKNEQGSVNLIKQFLIKYMPELRDAAVSRVETCVYTSTRDHNFTIDFDPRSKNTIILSACSGHGFKFCIVMGEILEEMFKTGVQKYKTFQLSRFQKPNF</sequence>
<dbReference type="InterPro" id="IPR006076">
    <property type="entry name" value="FAD-dep_OxRdtase"/>
</dbReference>
<proteinExistence type="inferred from homology"/>
<keyword evidence="5" id="KW-0560">Oxidoreductase</keyword>
<dbReference type="PANTHER" id="PTHR10961">
    <property type="entry name" value="PEROXISOMAL SARCOSINE OXIDASE"/>
    <property type="match status" value="1"/>
</dbReference>
<evidence type="ECO:0000256" key="2">
    <source>
        <dbReference type="ARBA" id="ARBA00010989"/>
    </source>
</evidence>
<feature type="domain" description="FAD dependent oxidoreductase" evidence="6">
    <location>
        <begin position="6"/>
        <end position="348"/>
    </location>
</feature>
<evidence type="ECO:0000256" key="1">
    <source>
        <dbReference type="ARBA" id="ARBA00001974"/>
    </source>
</evidence>
<dbReference type="GO" id="GO:0008115">
    <property type="term" value="F:sarcosine oxidase activity"/>
    <property type="evidence" value="ECO:0007669"/>
    <property type="project" value="TreeGrafter"/>
</dbReference>
<keyword evidence="3" id="KW-0285">Flavoprotein</keyword>
<dbReference type="AlphaFoldDB" id="A0A8S1W3V0"/>
<evidence type="ECO:0000259" key="6">
    <source>
        <dbReference type="Pfam" id="PF01266"/>
    </source>
</evidence>
<comment type="cofactor">
    <cofactor evidence="1">
        <name>FAD</name>
        <dbReference type="ChEBI" id="CHEBI:57692"/>
    </cofactor>
</comment>
<name>A0A8S1W3V0_PAROT</name>
<dbReference type="Pfam" id="PF01266">
    <property type="entry name" value="DAO"/>
    <property type="match status" value="1"/>
</dbReference>
<protein>
    <recommendedName>
        <fullName evidence="6">FAD dependent oxidoreductase domain-containing protein</fullName>
    </recommendedName>
</protein>
<dbReference type="Proteomes" id="UP000683925">
    <property type="component" value="Unassembled WGS sequence"/>
</dbReference>
<dbReference type="EMBL" id="CAJJDP010000081">
    <property type="protein sequence ID" value="CAD8183921.1"/>
    <property type="molecule type" value="Genomic_DNA"/>
</dbReference>
<dbReference type="PANTHER" id="PTHR10961:SF7">
    <property type="entry name" value="FAD DEPENDENT OXIDOREDUCTASE DOMAIN-CONTAINING PROTEIN"/>
    <property type="match status" value="1"/>
</dbReference>
<keyword evidence="8" id="KW-1185">Reference proteome</keyword>
<comment type="similarity">
    <text evidence="2">Belongs to the MSOX/MTOX family.</text>
</comment>
<evidence type="ECO:0000313" key="8">
    <source>
        <dbReference type="Proteomes" id="UP000683925"/>
    </source>
</evidence>
<organism evidence="7 8">
    <name type="scientific">Paramecium octaurelia</name>
    <dbReference type="NCBI Taxonomy" id="43137"/>
    <lineage>
        <taxon>Eukaryota</taxon>
        <taxon>Sar</taxon>
        <taxon>Alveolata</taxon>
        <taxon>Ciliophora</taxon>
        <taxon>Intramacronucleata</taxon>
        <taxon>Oligohymenophorea</taxon>
        <taxon>Peniculida</taxon>
        <taxon>Parameciidae</taxon>
        <taxon>Paramecium</taxon>
    </lineage>
</organism>
<evidence type="ECO:0000256" key="3">
    <source>
        <dbReference type="ARBA" id="ARBA00022630"/>
    </source>
</evidence>
<dbReference type="OrthoDB" id="288395at2759"/>
<evidence type="ECO:0000256" key="4">
    <source>
        <dbReference type="ARBA" id="ARBA00022827"/>
    </source>
</evidence>
<gene>
    <name evidence="7" type="ORF">POCTA_138.1.T0820052</name>
</gene>